<keyword evidence="10" id="KW-1185">Reference proteome</keyword>
<sequence length="187" mass="21083">MDIVRCGWVTDDPLYQEYHDKVWGRPVYDAKELFAKLCLDGQQAGLSWLTILKKQANYERAFAGFDPQVIAGFDQAKIEELLQDPGIVRNRAKVNSIVRNAKAYLAFVEQGNDFSEFLWGFVGGVPKVNRFETLTQVPAQTPESEAMSKALKKLGFNFCGPTICYAFMQAVGMVNDHLLDCCCYPHD</sequence>
<evidence type="ECO:0000256" key="3">
    <source>
        <dbReference type="ARBA" id="ARBA00022801"/>
    </source>
</evidence>
<dbReference type="GeneID" id="93807059"/>
<dbReference type="GO" id="GO:0046872">
    <property type="term" value="F:metal ion binding"/>
    <property type="evidence" value="ECO:0007669"/>
    <property type="project" value="UniProtKB-KW"/>
</dbReference>
<dbReference type="Pfam" id="PF03352">
    <property type="entry name" value="Adenine_glyco"/>
    <property type="match status" value="1"/>
</dbReference>
<proteinExistence type="predicted"/>
<dbReference type="Gene3D" id="1.10.340.30">
    <property type="entry name" value="Hypothetical protein, domain 2"/>
    <property type="match status" value="1"/>
</dbReference>
<dbReference type="EC" id="3.2.2.20" evidence="8"/>
<reference evidence="9 10" key="1">
    <citation type="submission" date="2018-06" db="EMBL/GenBank/DDBJ databases">
        <authorList>
            <consortium name="Pathogen Informatics"/>
            <person name="Doyle S."/>
        </authorList>
    </citation>
    <scope>NUCLEOTIDE SEQUENCE [LARGE SCALE GENOMIC DNA]</scope>
    <source>
        <strain evidence="9 10">NCTC10738</strain>
    </source>
</reference>
<protein>
    <recommendedName>
        <fullName evidence="8">DNA-3-methyladenine glycosylase I</fullName>
        <ecNumber evidence="8">3.2.2.20</ecNumber>
    </recommendedName>
</protein>
<keyword evidence="2" id="KW-0227">DNA damage</keyword>
<evidence type="ECO:0000256" key="4">
    <source>
        <dbReference type="ARBA" id="ARBA00022833"/>
    </source>
</evidence>
<dbReference type="PANTHER" id="PTHR30037:SF4">
    <property type="entry name" value="DNA-3-METHYLADENINE GLYCOSYLASE I"/>
    <property type="match status" value="1"/>
</dbReference>
<evidence type="ECO:0000256" key="5">
    <source>
        <dbReference type="ARBA" id="ARBA00023204"/>
    </source>
</evidence>
<keyword evidence="5" id="KW-0234">DNA repair</keyword>
<comment type="function">
    <text evidence="7">Hydrolysis of the deoxyribose N-glycosidic bond to excise 3-methyladenine from the damaged DNA polymer formed by alkylation lesions.</text>
</comment>
<keyword evidence="3 9" id="KW-0378">Hydrolase</keyword>
<dbReference type="InterPro" id="IPR011257">
    <property type="entry name" value="DNA_glycosylase"/>
</dbReference>
<comment type="catalytic activity">
    <reaction evidence="6">
        <text>Hydrolysis of alkylated DNA, releasing 3-methyladenine.</text>
        <dbReference type="EC" id="3.2.2.20"/>
    </reaction>
</comment>
<dbReference type="InterPro" id="IPR004597">
    <property type="entry name" value="Tag"/>
</dbReference>
<evidence type="ECO:0000313" key="10">
    <source>
        <dbReference type="Proteomes" id="UP000254069"/>
    </source>
</evidence>
<dbReference type="AlphaFoldDB" id="A0A379ZK50"/>
<gene>
    <name evidence="9" type="primary">tag</name>
    <name evidence="9" type="ORF">NCTC10738_01680</name>
</gene>
<name>A0A379ZK50_9GAMM</name>
<dbReference type="InterPro" id="IPR005019">
    <property type="entry name" value="Adenine_glyco"/>
</dbReference>
<evidence type="ECO:0000256" key="1">
    <source>
        <dbReference type="ARBA" id="ARBA00022723"/>
    </source>
</evidence>
<dbReference type="FunFam" id="1.10.340.30:FF:000009">
    <property type="entry name" value="DNA-3-methyladenine glycosylase I"/>
    <property type="match status" value="1"/>
</dbReference>
<accession>A0A379ZK50</accession>
<dbReference type="Proteomes" id="UP000254069">
    <property type="component" value="Unassembled WGS sequence"/>
</dbReference>
<dbReference type="NCBIfam" id="TIGR00624">
    <property type="entry name" value="tag"/>
    <property type="match status" value="1"/>
</dbReference>
<keyword evidence="4" id="KW-0862">Zinc</keyword>
<dbReference type="SUPFAM" id="SSF48150">
    <property type="entry name" value="DNA-glycosylase"/>
    <property type="match status" value="1"/>
</dbReference>
<dbReference type="GO" id="GO:0008725">
    <property type="term" value="F:DNA-3-methyladenine glycosylase activity"/>
    <property type="evidence" value="ECO:0007669"/>
    <property type="project" value="UniProtKB-EC"/>
</dbReference>
<dbReference type="EMBL" id="UGYO01000001">
    <property type="protein sequence ID" value="SUI63243.1"/>
    <property type="molecule type" value="Genomic_DNA"/>
</dbReference>
<evidence type="ECO:0000256" key="6">
    <source>
        <dbReference type="ARBA" id="ARBA00052558"/>
    </source>
</evidence>
<dbReference type="GO" id="GO:0006284">
    <property type="term" value="P:base-excision repair"/>
    <property type="evidence" value="ECO:0007669"/>
    <property type="project" value="InterPro"/>
</dbReference>
<evidence type="ECO:0000256" key="7">
    <source>
        <dbReference type="ARBA" id="ARBA00057608"/>
    </source>
</evidence>
<evidence type="ECO:0000256" key="2">
    <source>
        <dbReference type="ARBA" id="ARBA00022763"/>
    </source>
</evidence>
<keyword evidence="1" id="KW-0479">Metal-binding</keyword>
<dbReference type="PANTHER" id="PTHR30037">
    <property type="entry name" value="DNA-3-METHYLADENINE GLYCOSYLASE 1"/>
    <property type="match status" value="1"/>
</dbReference>
<dbReference type="InterPro" id="IPR052891">
    <property type="entry name" value="DNA-3mA_glycosylase"/>
</dbReference>
<organism evidence="9 10">
    <name type="scientific">Shewanella algae</name>
    <dbReference type="NCBI Taxonomy" id="38313"/>
    <lineage>
        <taxon>Bacteria</taxon>
        <taxon>Pseudomonadati</taxon>
        <taxon>Pseudomonadota</taxon>
        <taxon>Gammaproteobacteria</taxon>
        <taxon>Alteromonadales</taxon>
        <taxon>Shewanellaceae</taxon>
        <taxon>Shewanella</taxon>
    </lineage>
</organism>
<dbReference type="KEGG" id="salg:BS332_07250"/>
<dbReference type="RefSeq" id="WP_025011835.1">
    <property type="nucleotide sequence ID" value="NZ_AP024609.1"/>
</dbReference>
<evidence type="ECO:0000313" key="9">
    <source>
        <dbReference type="EMBL" id="SUI63243.1"/>
    </source>
</evidence>
<evidence type="ECO:0000256" key="8">
    <source>
        <dbReference type="ARBA" id="ARBA00066766"/>
    </source>
</evidence>
<keyword evidence="9" id="KW-0326">Glycosidase</keyword>